<dbReference type="InterPro" id="IPR005599">
    <property type="entry name" value="GPI_mannosylTrfase"/>
</dbReference>
<evidence type="ECO:0000313" key="12">
    <source>
        <dbReference type="Proteomes" id="UP001213000"/>
    </source>
</evidence>
<evidence type="ECO:0000256" key="6">
    <source>
        <dbReference type="ARBA" id="ARBA00022824"/>
    </source>
</evidence>
<dbReference type="GO" id="GO:0006506">
    <property type="term" value="P:GPI anchor biosynthetic process"/>
    <property type="evidence" value="ECO:0007669"/>
    <property type="project" value="TreeGrafter"/>
</dbReference>
<evidence type="ECO:0000256" key="10">
    <source>
        <dbReference type="RuleBase" id="RU363075"/>
    </source>
</evidence>
<dbReference type="GO" id="GO:0005789">
    <property type="term" value="C:endoplasmic reticulum membrane"/>
    <property type="evidence" value="ECO:0007669"/>
    <property type="project" value="UniProtKB-SubCell"/>
</dbReference>
<accession>A0AAD5VUG8</accession>
<dbReference type="EMBL" id="JANIEX010000377">
    <property type="protein sequence ID" value="KAJ3567955.1"/>
    <property type="molecule type" value="Genomic_DNA"/>
</dbReference>
<name>A0AAD5VUG8_9AGAR</name>
<keyword evidence="5 10" id="KW-0812">Transmembrane</keyword>
<dbReference type="GO" id="GO:0000026">
    <property type="term" value="F:alpha-1,2-mannosyltransferase activity"/>
    <property type="evidence" value="ECO:0007669"/>
    <property type="project" value="TreeGrafter"/>
</dbReference>
<comment type="caution">
    <text evidence="10">Lacks conserved residue(s) required for the propagation of feature annotation.</text>
</comment>
<comment type="function">
    <text evidence="9">Mannosyltransferase involved in glycosylphosphatidylinositol-anchor biosynthesis. Transfers the third mannose to Man2-GlcN-acyl-PI during GPI precursor assembly.</text>
</comment>
<evidence type="ECO:0000313" key="11">
    <source>
        <dbReference type="EMBL" id="KAJ3567955.1"/>
    </source>
</evidence>
<organism evidence="11 12">
    <name type="scientific">Leucocoprinus birnbaumii</name>
    <dbReference type="NCBI Taxonomy" id="56174"/>
    <lineage>
        <taxon>Eukaryota</taxon>
        <taxon>Fungi</taxon>
        <taxon>Dikarya</taxon>
        <taxon>Basidiomycota</taxon>
        <taxon>Agaricomycotina</taxon>
        <taxon>Agaricomycetes</taxon>
        <taxon>Agaricomycetidae</taxon>
        <taxon>Agaricales</taxon>
        <taxon>Agaricineae</taxon>
        <taxon>Agaricaceae</taxon>
        <taxon>Leucocoprinus</taxon>
    </lineage>
</organism>
<keyword evidence="12" id="KW-1185">Reference proteome</keyword>
<evidence type="ECO:0000256" key="8">
    <source>
        <dbReference type="ARBA" id="ARBA00023136"/>
    </source>
</evidence>
<feature type="transmembrane region" description="Helical" evidence="10">
    <location>
        <begin position="196"/>
        <end position="218"/>
    </location>
</feature>
<keyword evidence="6 10" id="KW-0256">Endoplasmic reticulum</keyword>
<keyword evidence="8 10" id="KW-0472">Membrane</keyword>
<dbReference type="Proteomes" id="UP001213000">
    <property type="component" value="Unassembled WGS sequence"/>
</dbReference>
<gene>
    <name evidence="11" type="ORF">NP233_g6034</name>
</gene>
<evidence type="ECO:0000256" key="9">
    <source>
        <dbReference type="ARBA" id="ARBA00024708"/>
    </source>
</evidence>
<dbReference type="AlphaFoldDB" id="A0AAD5VUG8"/>
<comment type="subcellular location">
    <subcellularLocation>
        <location evidence="1 10">Endoplasmic reticulum membrane</location>
        <topology evidence="1 10">Multi-pass membrane protein</topology>
    </subcellularLocation>
</comment>
<evidence type="ECO:0000256" key="1">
    <source>
        <dbReference type="ARBA" id="ARBA00004477"/>
    </source>
</evidence>
<keyword evidence="7 10" id="KW-1133">Transmembrane helix</keyword>
<evidence type="ECO:0000256" key="7">
    <source>
        <dbReference type="ARBA" id="ARBA00022989"/>
    </source>
</evidence>
<dbReference type="PANTHER" id="PTHR22760">
    <property type="entry name" value="GLYCOSYLTRANSFERASE"/>
    <property type="match status" value="1"/>
</dbReference>
<proteinExistence type="inferred from homology"/>
<dbReference type="EC" id="2.4.1.-" evidence="10"/>
<evidence type="ECO:0000256" key="4">
    <source>
        <dbReference type="ARBA" id="ARBA00022679"/>
    </source>
</evidence>
<keyword evidence="4" id="KW-0808">Transferase</keyword>
<dbReference type="Pfam" id="PF03901">
    <property type="entry name" value="Glyco_transf_22"/>
    <property type="match status" value="1"/>
</dbReference>
<sequence length="486" mass="55211">MEPRIVQISLCVRIAIAILTRTVFQPDEYFQSLEPAFHLVFGYGHLTWEWLSENPIRSIIYPALNVPIYWLLKVTGLSFTGQLGDLLLILLPKALHGAFAAATDIWLCELARVTLGNDYVSTVHMLSLSSMFHALALSRSLSNSLETSLSTIAFAYYPWDASSKLSPQVLYNKYERNIPALLPTKQANRQRLRKTLIFSALACMIRPTNAVIWVLLYLNLILSLRRYRRIITSIISEAFLIALGAIGVLFILDSLYYKRPIFTPYNFLKTNLSSVSLFYGSNPWHYYLTQALPILCTTALPFTLHGMYTTVSNRQKGSGAGLSNMLLVTVCQQPQSVGFLMPCHSTPGQAYLHRPTWEVWSLGCEPPLRGQNLSEYRDQTDLFFDDPLSYINTVFPNTVNPEFPRSSYPASLPGTKPQINSGEVALYPWKHEWPRHLVFFGVLLKREGVREALEEKGYAQVWKGGREWEGEGERKGGVQIWSWQDQ</sequence>
<protein>
    <recommendedName>
        <fullName evidence="10">Mannosyltransferase</fullName>
        <ecNumber evidence="10">2.4.1.-</ecNumber>
    </recommendedName>
</protein>
<feature type="transmembrane region" description="Helical" evidence="10">
    <location>
        <begin position="284"/>
        <end position="304"/>
    </location>
</feature>
<keyword evidence="3 10" id="KW-0328">Glycosyltransferase</keyword>
<evidence type="ECO:0000256" key="5">
    <source>
        <dbReference type="ARBA" id="ARBA00022692"/>
    </source>
</evidence>
<comment type="similarity">
    <text evidence="2">Belongs to the glycosyltransferase 22 family. PIGB subfamily.</text>
</comment>
<evidence type="ECO:0000256" key="2">
    <source>
        <dbReference type="ARBA" id="ARBA00006065"/>
    </source>
</evidence>
<evidence type="ECO:0000256" key="3">
    <source>
        <dbReference type="ARBA" id="ARBA00022676"/>
    </source>
</evidence>
<dbReference type="PANTHER" id="PTHR22760:SF4">
    <property type="entry name" value="GPI MANNOSYLTRANSFERASE 3"/>
    <property type="match status" value="1"/>
</dbReference>
<feature type="transmembrane region" description="Helical" evidence="10">
    <location>
        <begin position="230"/>
        <end position="252"/>
    </location>
</feature>
<reference evidence="11" key="1">
    <citation type="submission" date="2022-07" db="EMBL/GenBank/DDBJ databases">
        <title>Genome Sequence of Leucocoprinus birnbaumii.</title>
        <authorList>
            <person name="Buettner E."/>
        </authorList>
    </citation>
    <scope>NUCLEOTIDE SEQUENCE</scope>
    <source>
        <strain evidence="11">VT141</strain>
    </source>
</reference>
<comment type="caution">
    <text evidence="11">The sequence shown here is derived from an EMBL/GenBank/DDBJ whole genome shotgun (WGS) entry which is preliminary data.</text>
</comment>